<protein>
    <submittedName>
        <fullName evidence="4">MerR family transcriptional regulator</fullName>
    </submittedName>
</protein>
<proteinExistence type="predicted"/>
<keyword evidence="5" id="KW-1185">Reference proteome</keyword>
<evidence type="ECO:0000256" key="2">
    <source>
        <dbReference type="PROSITE-ProRule" id="PRU01213"/>
    </source>
</evidence>
<evidence type="ECO:0000256" key="1">
    <source>
        <dbReference type="ARBA" id="ARBA00022505"/>
    </source>
</evidence>
<dbReference type="Pfam" id="PF03459">
    <property type="entry name" value="TOBE"/>
    <property type="match status" value="1"/>
</dbReference>
<dbReference type="Gene3D" id="2.40.50.100">
    <property type="match status" value="1"/>
</dbReference>
<dbReference type="InterPro" id="IPR004606">
    <property type="entry name" value="Mop_domain"/>
</dbReference>
<dbReference type="EMBL" id="BMJH01000001">
    <property type="protein sequence ID" value="GGC56838.1"/>
    <property type="molecule type" value="Genomic_DNA"/>
</dbReference>
<gene>
    <name evidence="4" type="ORF">GCM10011410_06640</name>
</gene>
<evidence type="ECO:0000313" key="5">
    <source>
        <dbReference type="Proteomes" id="UP000641514"/>
    </source>
</evidence>
<dbReference type="InterPro" id="IPR041657">
    <property type="entry name" value="HTH_17"/>
</dbReference>
<evidence type="ECO:0000313" key="4">
    <source>
        <dbReference type="EMBL" id="GGC56838.1"/>
    </source>
</evidence>
<keyword evidence="1 2" id="KW-0500">Molybdenum</keyword>
<sequence length="129" mass="13933">MPQFRISQVAELLDVSDDTVRRLITAGKLPAAMDNSGRHIVDGVEVARYARSLTHDNQDGDRVSARNRLPGIVTDVKIEGLVAQVEIAVGRFRLVSLMTRDAAEEMQLAPGVAATAVIKATTAIVERTP</sequence>
<comment type="caution">
    <text evidence="4">The sequence shown here is derived from an EMBL/GenBank/DDBJ whole genome shotgun (WGS) entry which is preliminary data.</text>
</comment>
<organism evidence="4 5">
    <name type="scientific">Hoyosella rhizosphaerae</name>
    <dbReference type="NCBI Taxonomy" id="1755582"/>
    <lineage>
        <taxon>Bacteria</taxon>
        <taxon>Bacillati</taxon>
        <taxon>Actinomycetota</taxon>
        <taxon>Actinomycetes</taxon>
        <taxon>Mycobacteriales</taxon>
        <taxon>Hoyosellaceae</taxon>
        <taxon>Hoyosella</taxon>
    </lineage>
</organism>
<reference evidence="4" key="2">
    <citation type="submission" date="2020-09" db="EMBL/GenBank/DDBJ databases">
        <authorList>
            <person name="Sun Q."/>
            <person name="Zhou Y."/>
        </authorList>
    </citation>
    <scope>NUCLEOTIDE SEQUENCE</scope>
    <source>
        <strain evidence="4">CGMCC 1.15478</strain>
    </source>
</reference>
<dbReference type="InterPro" id="IPR005116">
    <property type="entry name" value="Transp-assoc_OB_typ1"/>
</dbReference>
<dbReference type="SUPFAM" id="SSF50331">
    <property type="entry name" value="MOP-like"/>
    <property type="match status" value="1"/>
</dbReference>
<dbReference type="Proteomes" id="UP000641514">
    <property type="component" value="Unassembled WGS sequence"/>
</dbReference>
<accession>A0A916XAQ6</accession>
<dbReference type="AlphaFoldDB" id="A0A916XAQ6"/>
<name>A0A916XAQ6_9ACTN</name>
<reference evidence="4" key="1">
    <citation type="journal article" date="2014" name="Int. J. Syst. Evol. Microbiol.">
        <title>Complete genome sequence of Corynebacterium casei LMG S-19264T (=DSM 44701T), isolated from a smear-ripened cheese.</title>
        <authorList>
            <consortium name="US DOE Joint Genome Institute (JGI-PGF)"/>
            <person name="Walter F."/>
            <person name="Albersmeier A."/>
            <person name="Kalinowski J."/>
            <person name="Ruckert C."/>
        </authorList>
    </citation>
    <scope>NUCLEOTIDE SEQUENCE</scope>
    <source>
        <strain evidence="4">CGMCC 1.15478</strain>
    </source>
</reference>
<evidence type="ECO:0000259" key="3">
    <source>
        <dbReference type="PROSITE" id="PS51866"/>
    </source>
</evidence>
<dbReference type="Pfam" id="PF12728">
    <property type="entry name" value="HTH_17"/>
    <property type="match status" value="1"/>
</dbReference>
<dbReference type="RefSeq" id="WP_188670627.1">
    <property type="nucleotide sequence ID" value="NZ_BMJH01000001.1"/>
</dbReference>
<dbReference type="NCBIfam" id="TIGR01764">
    <property type="entry name" value="excise"/>
    <property type="match status" value="1"/>
</dbReference>
<dbReference type="InterPro" id="IPR010093">
    <property type="entry name" value="SinI_DNA-bd"/>
</dbReference>
<dbReference type="InterPro" id="IPR008995">
    <property type="entry name" value="Mo/tungstate-bd_C_term_dom"/>
</dbReference>
<dbReference type="PROSITE" id="PS51866">
    <property type="entry name" value="MOP"/>
    <property type="match status" value="1"/>
</dbReference>
<dbReference type="GO" id="GO:0003677">
    <property type="term" value="F:DNA binding"/>
    <property type="evidence" value="ECO:0007669"/>
    <property type="project" value="InterPro"/>
</dbReference>
<feature type="domain" description="Mop" evidence="3">
    <location>
        <begin position="62"/>
        <end position="127"/>
    </location>
</feature>
<dbReference type="GO" id="GO:0015689">
    <property type="term" value="P:molybdate ion transport"/>
    <property type="evidence" value="ECO:0007669"/>
    <property type="project" value="InterPro"/>
</dbReference>